<dbReference type="KEGG" id="mvc:MSVAZ_1988"/>
<dbReference type="AlphaFoldDB" id="A0A0E3Q650"/>
<accession>A0A0E3Q650</accession>
<dbReference type="SUPFAM" id="SSF49899">
    <property type="entry name" value="Concanavalin A-like lectins/glucanases"/>
    <property type="match status" value="1"/>
</dbReference>
<dbReference type="EC" id="3.4.23.19" evidence="2"/>
<dbReference type="PANTHER" id="PTHR37536:SF1">
    <property type="entry name" value="ASPERGILLOPEPSIN, PUTAITVE (AFU_ORTHOLOGUE AFUA_7G01200)"/>
    <property type="match status" value="1"/>
</dbReference>
<dbReference type="PATRIC" id="fig|1434123.4.peg.2418"/>
<dbReference type="STRING" id="1434123.MSVAZ_1988"/>
<evidence type="ECO:0000313" key="2">
    <source>
        <dbReference type="EMBL" id="AKB44257.1"/>
    </source>
</evidence>
<organism evidence="2 3">
    <name type="scientific">Methanosarcina vacuolata Z-761</name>
    <dbReference type="NCBI Taxonomy" id="1434123"/>
    <lineage>
        <taxon>Archaea</taxon>
        <taxon>Methanobacteriati</taxon>
        <taxon>Methanobacteriota</taxon>
        <taxon>Stenosarchaea group</taxon>
        <taxon>Methanomicrobia</taxon>
        <taxon>Methanosarcinales</taxon>
        <taxon>Methanosarcinaceae</taxon>
        <taxon>Methanosarcina</taxon>
    </lineage>
</organism>
<dbReference type="Gene3D" id="2.60.120.700">
    <property type="entry name" value="Peptidase G1"/>
    <property type="match status" value="1"/>
</dbReference>
<dbReference type="GO" id="GO:0070007">
    <property type="term" value="F:glutamic-type endopeptidase activity"/>
    <property type="evidence" value="ECO:0007669"/>
    <property type="project" value="InterPro"/>
</dbReference>
<feature type="active site" description="Proton acceptor" evidence="1">
    <location>
        <position position="190"/>
    </location>
</feature>
<dbReference type="InterPro" id="IPR038656">
    <property type="entry name" value="Peptidase_G1_sf"/>
</dbReference>
<evidence type="ECO:0000313" key="3">
    <source>
        <dbReference type="Proteomes" id="UP000033096"/>
    </source>
</evidence>
<dbReference type="HOGENOM" id="CLU_076823_1_0_2"/>
<reference evidence="2 3" key="1">
    <citation type="submission" date="2014-07" db="EMBL/GenBank/DDBJ databases">
        <title>Methanogenic archaea and the global carbon cycle.</title>
        <authorList>
            <person name="Henriksen J.R."/>
            <person name="Luke J."/>
            <person name="Reinhart S."/>
            <person name="Benedict M.N."/>
            <person name="Youngblut N.D."/>
            <person name="Metcalf M.E."/>
            <person name="Whitaker R.J."/>
            <person name="Metcalf W.W."/>
        </authorList>
    </citation>
    <scope>NUCLEOTIDE SEQUENCE [LARGE SCALE GENOMIC DNA]</scope>
    <source>
        <strain evidence="2 3">Z-761</strain>
    </source>
</reference>
<dbReference type="CDD" id="cd13426">
    <property type="entry name" value="Peptidase_G1"/>
    <property type="match status" value="1"/>
</dbReference>
<gene>
    <name evidence="2" type="ORF">MSVAZ_1988</name>
</gene>
<keyword evidence="2" id="KW-0378">Hydrolase</keyword>
<keyword evidence="3" id="KW-1185">Reference proteome</keyword>
<dbReference type="InterPro" id="IPR000250">
    <property type="entry name" value="Peptidase_G1"/>
</dbReference>
<dbReference type="InterPro" id="IPR013320">
    <property type="entry name" value="ConA-like_dom_sf"/>
</dbReference>
<dbReference type="RefSeq" id="WP_052725417.1">
    <property type="nucleotide sequence ID" value="NZ_CP009520.1"/>
</dbReference>
<evidence type="ECO:0000256" key="1">
    <source>
        <dbReference type="PIRSR" id="PIRSR600250-50"/>
    </source>
</evidence>
<dbReference type="GeneID" id="24810443"/>
<dbReference type="GO" id="GO:0006508">
    <property type="term" value="P:proteolysis"/>
    <property type="evidence" value="ECO:0007669"/>
    <property type="project" value="InterPro"/>
</dbReference>
<name>A0A0E3Q650_9EURY</name>
<dbReference type="Pfam" id="PF01828">
    <property type="entry name" value="Peptidase_A4"/>
    <property type="match status" value="1"/>
</dbReference>
<dbReference type="PANTHER" id="PTHR37536">
    <property type="entry name" value="PUTATIVE (AFU_ORTHOLOGUE AFUA_3G02970)-RELATED"/>
    <property type="match status" value="1"/>
</dbReference>
<sequence>MNVFKKTLTLVILLVVMSSPVLAANDHQENDYHGHPKVPAGIPSTVKNGMVNSYSTNWAGYDVVTSTGEVTSVKGSWIVPAVNSKVGNSYSANWIGIDGDTSSTVEQVGTSSDNPSKNTASYYAWFEFYPEPCYKIDTIQVKPGDLMSAEIKFEDGVCYANITDKTTGQSYSAKHADTGYEKKSAEWIVEAPWFNRILPLANFGTTSFGSDYTFIDSTCSAAINGVSGNISSYGSSVNSITMVNNKGQVKAQPSALSSSGTSFNVAWKRAS</sequence>
<dbReference type="EMBL" id="CP009520">
    <property type="protein sequence ID" value="AKB44257.1"/>
    <property type="molecule type" value="Genomic_DNA"/>
</dbReference>
<protein>
    <submittedName>
        <fullName evidence="2">Peptidase A4 family protein</fullName>
        <ecNumber evidence="2">3.4.23.19</ecNumber>
    </submittedName>
</protein>
<proteinExistence type="predicted"/>
<dbReference type="Proteomes" id="UP000033096">
    <property type="component" value="Chromosome"/>
</dbReference>